<dbReference type="EMBL" id="JARUPT010001436">
    <property type="protein sequence ID" value="KAK0367477.1"/>
    <property type="molecule type" value="Genomic_DNA"/>
</dbReference>
<evidence type="ECO:0000313" key="1">
    <source>
        <dbReference type="EMBL" id="KAK0367477.1"/>
    </source>
</evidence>
<dbReference type="Proteomes" id="UP001169217">
    <property type="component" value="Unassembled WGS sequence"/>
</dbReference>
<evidence type="ECO:0000313" key="2">
    <source>
        <dbReference type="Proteomes" id="UP001169217"/>
    </source>
</evidence>
<comment type="caution">
    <text evidence="1">The sequence shown here is derived from an EMBL/GenBank/DDBJ whole genome shotgun (WGS) entry which is preliminary data.</text>
</comment>
<name>A0ABQ9P5U6_9PEZI</name>
<protein>
    <submittedName>
        <fullName evidence="1">Integral membrane protein</fullName>
    </submittedName>
</protein>
<reference evidence="1" key="1">
    <citation type="submission" date="2023-04" db="EMBL/GenBank/DDBJ databases">
        <title>Colletotrichum limetticola genome sequence.</title>
        <authorList>
            <person name="Baroncelli R."/>
        </authorList>
    </citation>
    <scope>NUCLEOTIDE SEQUENCE</scope>
    <source>
        <strain evidence="1">KLA-Anderson</strain>
    </source>
</reference>
<proteinExistence type="predicted"/>
<organism evidence="1 2">
    <name type="scientific">Colletotrichum limetticola</name>
    <dbReference type="NCBI Taxonomy" id="1209924"/>
    <lineage>
        <taxon>Eukaryota</taxon>
        <taxon>Fungi</taxon>
        <taxon>Dikarya</taxon>
        <taxon>Ascomycota</taxon>
        <taxon>Pezizomycotina</taxon>
        <taxon>Sordariomycetes</taxon>
        <taxon>Hypocreomycetidae</taxon>
        <taxon>Glomerellales</taxon>
        <taxon>Glomerellaceae</taxon>
        <taxon>Colletotrichum</taxon>
        <taxon>Colletotrichum acutatum species complex</taxon>
    </lineage>
</organism>
<gene>
    <name evidence="1" type="ORF">CLIM01_15167</name>
</gene>
<accession>A0ABQ9P5U6</accession>
<keyword evidence="2" id="KW-1185">Reference proteome</keyword>
<sequence>MSHRSWTLAVLALQLAVAAVNAASAVEILSQ</sequence>
<feature type="non-terminal residue" evidence="1">
    <location>
        <position position="31"/>
    </location>
</feature>